<evidence type="ECO:0000256" key="2">
    <source>
        <dbReference type="ARBA" id="ARBA00022679"/>
    </source>
</evidence>
<name>A0A2H3NRQ0_9BACT</name>
<dbReference type="Pfam" id="PF01209">
    <property type="entry name" value="Ubie_methyltran"/>
    <property type="match status" value="1"/>
</dbReference>
<dbReference type="InterPro" id="IPR029063">
    <property type="entry name" value="SAM-dependent_MTases_sf"/>
</dbReference>
<sequence>MPDTTHRLYDPTFVSGLFDEMAATYGVVNYISSFGFCKRWRLQCVDLAGIEPGHTVYDLMSGMGECWPRIDTHLQGCGALVGLDISPVMCSRAKSQAERVDVPTSVVRDDVLTNTLPTASADRVVSAFGLKTFSPAQRETLAREVARVLKPGGRFSFLEISVPPSALLRIPYLLYLRAVIPHIGHLFLGNPANYRLLGIYTTRFGTSRSFYQKLAAQGLKVRYQRFFFGCATGVTGYKPDPTPAAA</sequence>
<evidence type="ECO:0000313" key="5">
    <source>
        <dbReference type="Proteomes" id="UP000221024"/>
    </source>
</evidence>
<dbReference type="Proteomes" id="UP000221024">
    <property type="component" value="Unassembled WGS sequence"/>
</dbReference>
<dbReference type="RefSeq" id="WP_098062564.1">
    <property type="nucleotide sequence ID" value="NZ_PDEP01000009.1"/>
</dbReference>
<dbReference type="SUPFAM" id="SSF53335">
    <property type="entry name" value="S-adenosyl-L-methionine-dependent methyltransferases"/>
    <property type="match status" value="1"/>
</dbReference>
<keyword evidence="2" id="KW-0808">Transferase</keyword>
<reference evidence="4 5" key="1">
    <citation type="submission" date="2017-10" db="EMBL/GenBank/DDBJ databases">
        <title>Draft genome of Longimonas halophila.</title>
        <authorList>
            <person name="Goh K.M."/>
            <person name="Shamsir M.S."/>
            <person name="Lim S.W."/>
        </authorList>
    </citation>
    <scope>NUCLEOTIDE SEQUENCE [LARGE SCALE GENOMIC DNA]</scope>
    <source>
        <strain evidence="4 5">KCTC 42399</strain>
    </source>
</reference>
<gene>
    <name evidence="4" type="ORF">CRI93_10345</name>
</gene>
<dbReference type="PANTHER" id="PTHR42912">
    <property type="entry name" value="METHYLTRANSFERASE"/>
    <property type="match status" value="1"/>
</dbReference>
<evidence type="ECO:0000256" key="1">
    <source>
        <dbReference type="ARBA" id="ARBA00022603"/>
    </source>
</evidence>
<evidence type="ECO:0000313" key="4">
    <source>
        <dbReference type="EMBL" id="PEN06218.1"/>
    </source>
</evidence>
<dbReference type="AlphaFoldDB" id="A0A2H3NRQ0"/>
<dbReference type="OrthoDB" id="9795634at2"/>
<dbReference type="InterPro" id="IPR050508">
    <property type="entry name" value="Methyltransf_Superfamily"/>
</dbReference>
<dbReference type="InterPro" id="IPR023576">
    <property type="entry name" value="UbiE/COQ5_MeTrFase_CS"/>
</dbReference>
<accession>A0A2H3NRQ0</accession>
<evidence type="ECO:0008006" key="6">
    <source>
        <dbReference type="Google" id="ProtNLM"/>
    </source>
</evidence>
<dbReference type="EMBL" id="PDEP01000009">
    <property type="protein sequence ID" value="PEN06218.1"/>
    <property type="molecule type" value="Genomic_DNA"/>
</dbReference>
<dbReference type="GO" id="GO:0008168">
    <property type="term" value="F:methyltransferase activity"/>
    <property type="evidence" value="ECO:0007669"/>
    <property type="project" value="UniProtKB-KW"/>
</dbReference>
<keyword evidence="1" id="KW-0489">Methyltransferase</keyword>
<dbReference type="CDD" id="cd02440">
    <property type="entry name" value="AdoMet_MTases"/>
    <property type="match status" value="1"/>
</dbReference>
<dbReference type="Gene3D" id="3.40.50.150">
    <property type="entry name" value="Vaccinia Virus protein VP39"/>
    <property type="match status" value="1"/>
</dbReference>
<proteinExistence type="predicted"/>
<comment type="caution">
    <text evidence="4">The sequence shown here is derived from an EMBL/GenBank/DDBJ whole genome shotgun (WGS) entry which is preliminary data.</text>
</comment>
<organism evidence="4 5">
    <name type="scientific">Longimonas halophila</name>
    <dbReference type="NCBI Taxonomy" id="1469170"/>
    <lineage>
        <taxon>Bacteria</taxon>
        <taxon>Pseudomonadati</taxon>
        <taxon>Rhodothermota</taxon>
        <taxon>Rhodothermia</taxon>
        <taxon>Rhodothermales</taxon>
        <taxon>Salisaetaceae</taxon>
        <taxon>Longimonas</taxon>
    </lineage>
</organism>
<dbReference type="GO" id="GO:0032259">
    <property type="term" value="P:methylation"/>
    <property type="evidence" value="ECO:0007669"/>
    <property type="project" value="UniProtKB-KW"/>
</dbReference>
<protein>
    <recommendedName>
        <fullName evidence="6">Ubiquinone biosynthesis methyltransferase UbiE</fullName>
    </recommendedName>
</protein>
<dbReference type="PROSITE" id="PS01184">
    <property type="entry name" value="UBIE_2"/>
    <property type="match status" value="1"/>
</dbReference>
<keyword evidence="5" id="KW-1185">Reference proteome</keyword>
<evidence type="ECO:0000256" key="3">
    <source>
        <dbReference type="ARBA" id="ARBA00022691"/>
    </source>
</evidence>
<dbReference type="PANTHER" id="PTHR42912:SF80">
    <property type="entry name" value="METHYLTRANSFERASE DOMAIN-CONTAINING PROTEIN"/>
    <property type="match status" value="1"/>
</dbReference>
<keyword evidence="3" id="KW-0949">S-adenosyl-L-methionine</keyword>